<keyword evidence="4" id="KW-1185">Reference proteome</keyword>
<feature type="region of interest" description="Disordered" evidence="1">
    <location>
        <begin position="1"/>
        <end position="55"/>
    </location>
</feature>
<proteinExistence type="predicted"/>
<dbReference type="InterPro" id="IPR006073">
    <property type="entry name" value="GTP-bd"/>
</dbReference>
<reference evidence="3" key="1">
    <citation type="submission" date="2023-06" db="EMBL/GenBank/DDBJ databases">
        <title>Genome-scale phylogeny and comparative genomics of the fungal order Sordariales.</title>
        <authorList>
            <consortium name="Lawrence Berkeley National Laboratory"/>
            <person name="Hensen N."/>
            <person name="Bonometti L."/>
            <person name="Westerberg I."/>
            <person name="Brannstrom I.O."/>
            <person name="Guillou S."/>
            <person name="Cros-Aarteil S."/>
            <person name="Calhoun S."/>
            <person name="Haridas S."/>
            <person name="Kuo A."/>
            <person name="Mondo S."/>
            <person name="Pangilinan J."/>
            <person name="Riley R."/>
            <person name="LaButti K."/>
            <person name="Andreopoulos B."/>
            <person name="Lipzen A."/>
            <person name="Chen C."/>
            <person name="Yanf M."/>
            <person name="Daum C."/>
            <person name="Ng V."/>
            <person name="Clum A."/>
            <person name="Steindorff A."/>
            <person name="Ohm R."/>
            <person name="Martin F."/>
            <person name="Silar P."/>
            <person name="Natvig D."/>
            <person name="Lalanne C."/>
            <person name="Gautier V."/>
            <person name="Ament-velasquez S.L."/>
            <person name="Kruys A."/>
            <person name="Hutchinson M.I."/>
            <person name="Powell A.J."/>
            <person name="Barry K."/>
            <person name="Miller A.N."/>
            <person name="Grigoriev I.V."/>
            <person name="Debuchy R."/>
            <person name="Gladieux P."/>
            <person name="Thoren M.H."/>
            <person name="Johannesson H."/>
        </authorList>
    </citation>
    <scope>NUCLEOTIDE SEQUENCE</scope>
    <source>
        <strain evidence="3">SMH3187-1</strain>
    </source>
</reference>
<dbReference type="Pfam" id="PF01926">
    <property type="entry name" value="MMR_HSR1"/>
    <property type="match status" value="1"/>
</dbReference>
<dbReference type="SUPFAM" id="SSF52540">
    <property type="entry name" value="P-loop containing nucleoside triphosphate hydrolases"/>
    <property type="match status" value="1"/>
</dbReference>
<feature type="compositionally biased region" description="Basic residues" evidence="1">
    <location>
        <begin position="381"/>
        <end position="391"/>
    </location>
</feature>
<dbReference type="GO" id="GO:0005525">
    <property type="term" value="F:GTP binding"/>
    <property type="evidence" value="ECO:0007669"/>
    <property type="project" value="InterPro"/>
</dbReference>
<dbReference type="Proteomes" id="UP001172155">
    <property type="component" value="Unassembled WGS sequence"/>
</dbReference>
<name>A0AA40EPD7_9PEZI</name>
<dbReference type="CDD" id="cd00882">
    <property type="entry name" value="Ras_like_GTPase"/>
    <property type="match status" value="1"/>
</dbReference>
<gene>
    <name evidence="3" type="ORF">B0T18DRAFT_174671</name>
</gene>
<feature type="region of interest" description="Disordered" evidence="1">
    <location>
        <begin position="355"/>
        <end position="411"/>
    </location>
</feature>
<dbReference type="InterPro" id="IPR027417">
    <property type="entry name" value="P-loop_NTPase"/>
</dbReference>
<dbReference type="AlphaFoldDB" id="A0AA40EPD7"/>
<organism evidence="3 4">
    <name type="scientific">Schizothecium vesticola</name>
    <dbReference type="NCBI Taxonomy" id="314040"/>
    <lineage>
        <taxon>Eukaryota</taxon>
        <taxon>Fungi</taxon>
        <taxon>Dikarya</taxon>
        <taxon>Ascomycota</taxon>
        <taxon>Pezizomycotina</taxon>
        <taxon>Sordariomycetes</taxon>
        <taxon>Sordariomycetidae</taxon>
        <taxon>Sordariales</taxon>
        <taxon>Schizotheciaceae</taxon>
        <taxon>Schizothecium</taxon>
    </lineage>
</organism>
<feature type="compositionally biased region" description="Basic and acidic residues" evidence="1">
    <location>
        <begin position="356"/>
        <end position="380"/>
    </location>
</feature>
<protein>
    <submittedName>
        <fullName evidence="3">P-loop containing nucleoside triphosphate hydrolase protein</fullName>
    </submittedName>
</protein>
<evidence type="ECO:0000313" key="4">
    <source>
        <dbReference type="Proteomes" id="UP001172155"/>
    </source>
</evidence>
<dbReference type="Gene3D" id="3.40.50.300">
    <property type="entry name" value="P-loop containing nucleotide triphosphate hydrolases"/>
    <property type="match status" value="1"/>
</dbReference>
<keyword evidence="3" id="KW-0378">Hydrolase</keyword>
<sequence>MGFWSRHNPFTSKSQDKPQTPAFAEQSADHASLPQPEPSEMPSDGSDSDENPYQAPGGGLKQVWIAMMGVTGAGKSTFISHLVSEEVQIGHNLQSCTQDVRFYSFIRKDTVVYLVDTPGFDDTNKSDVDVLQELASWLKESYTEDIKLDGIIYLHRITDVRMQGSARKNIRMFRSLCGENYQKKVILATTMWENVGAEVGEQRERELLETEEFWGSMVKRGSRIERHKNKERSAKRLIDYYISGKDEATTLEIQTEMVAEKKELPETAAGKSLEDEITQGHAKLGKERTDVMKLLRESNDANDEDSSQELERHLRIVDLRIKRLQDERKKLAEGLRVYEKSSPFKQMLRNALAVGRGEERRSALQKKRDENERELEELKAQKKLLKSRNGKNPRPSWSNLKAATRTLTERY</sequence>
<dbReference type="GO" id="GO:0016787">
    <property type="term" value="F:hydrolase activity"/>
    <property type="evidence" value="ECO:0007669"/>
    <property type="project" value="UniProtKB-KW"/>
</dbReference>
<feature type="domain" description="G" evidence="2">
    <location>
        <begin position="65"/>
        <end position="187"/>
    </location>
</feature>
<accession>A0AA40EPD7</accession>
<dbReference type="EMBL" id="JAUKUD010000005">
    <property type="protein sequence ID" value="KAK0743048.1"/>
    <property type="molecule type" value="Genomic_DNA"/>
</dbReference>
<evidence type="ECO:0000259" key="2">
    <source>
        <dbReference type="Pfam" id="PF01926"/>
    </source>
</evidence>
<comment type="caution">
    <text evidence="3">The sequence shown here is derived from an EMBL/GenBank/DDBJ whole genome shotgun (WGS) entry which is preliminary data.</text>
</comment>
<evidence type="ECO:0000313" key="3">
    <source>
        <dbReference type="EMBL" id="KAK0743048.1"/>
    </source>
</evidence>
<evidence type="ECO:0000256" key="1">
    <source>
        <dbReference type="SAM" id="MobiDB-lite"/>
    </source>
</evidence>